<evidence type="ECO:0000313" key="3">
    <source>
        <dbReference type="Proteomes" id="UP000294599"/>
    </source>
</evidence>
<keyword evidence="3" id="KW-1185">Reference proteome</keyword>
<feature type="signal peptide" evidence="1">
    <location>
        <begin position="1"/>
        <end position="20"/>
    </location>
</feature>
<dbReference type="RefSeq" id="WP_123521953.1">
    <property type="nucleotide sequence ID" value="NZ_JBHLWF010000031.1"/>
</dbReference>
<comment type="caution">
    <text evidence="2">The sequence shown here is derived from an EMBL/GenBank/DDBJ whole genome shotgun (WGS) entry which is preliminary data.</text>
</comment>
<dbReference type="EMBL" id="SMAF01000006">
    <property type="protein sequence ID" value="TCS99287.1"/>
    <property type="molecule type" value="Genomic_DNA"/>
</dbReference>
<evidence type="ECO:0000313" key="2">
    <source>
        <dbReference type="EMBL" id="TCS99287.1"/>
    </source>
</evidence>
<name>A0A4V2UWD6_9GAMM</name>
<protein>
    <submittedName>
        <fullName evidence="2">Uncharacterized protein</fullName>
    </submittedName>
</protein>
<proteinExistence type="predicted"/>
<evidence type="ECO:0000256" key="1">
    <source>
        <dbReference type="SAM" id="SignalP"/>
    </source>
</evidence>
<sequence>MSSRLRIALLALVAGLFTLAGCQKEASEGRPSSAGGQAAPAAEQRAPLMLPASQSDDDWKRYIGQQVSRNVRVKRGIPPFAVYVSPDEDPFPVIDNARQTLQRGVVKDTIIAFGSRDSQLMATQMVELFKDIPADRLKGARVVFVGDAAHRGVAESAVAPSGAEFIFLEFGK</sequence>
<dbReference type="PROSITE" id="PS51257">
    <property type="entry name" value="PROKAR_LIPOPROTEIN"/>
    <property type="match status" value="1"/>
</dbReference>
<organism evidence="2 3">
    <name type="scientific">Pseudofulvimonas gallinarii</name>
    <dbReference type="NCBI Taxonomy" id="634155"/>
    <lineage>
        <taxon>Bacteria</taxon>
        <taxon>Pseudomonadati</taxon>
        <taxon>Pseudomonadota</taxon>
        <taxon>Gammaproteobacteria</taxon>
        <taxon>Lysobacterales</taxon>
        <taxon>Rhodanobacteraceae</taxon>
        <taxon>Pseudofulvimonas</taxon>
    </lineage>
</organism>
<reference evidence="2 3" key="1">
    <citation type="submission" date="2019-03" db="EMBL/GenBank/DDBJ databases">
        <title>Genomic Encyclopedia of Type Strains, Phase IV (KMG-IV): sequencing the most valuable type-strain genomes for metagenomic binning, comparative biology and taxonomic classification.</title>
        <authorList>
            <person name="Goeker M."/>
        </authorList>
    </citation>
    <scope>NUCLEOTIDE SEQUENCE [LARGE SCALE GENOMIC DNA]</scope>
    <source>
        <strain evidence="2 3">DSM 21944</strain>
    </source>
</reference>
<gene>
    <name evidence="2" type="ORF">EDC25_106126</name>
</gene>
<dbReference type="Proteomes" id="UP000294599">
    <property type="component" value="Unassembled WGS sequence"/>
</dbReference>
<dbReference type="OrthoDB" id="6022222at2"/>
<keyword evidence="1" id="KW-0732">Signal</keyword>
<feature type="chain" id="PRO_5030104797" evidence="1">
    <location>
        <begin position="21"/>
        <end position="172"/>
    </location>
</feature>
<dbReference type="AlphaFoldDB" id="A0A4V2UWD6"/>
<accession>A0A4V2UWD6</accession>